<comment type="subcellular location">
    <subcellularLocation>
        <location evidence="1">Nucleus</location>
    </subcellularLocation>
</comment>
<evidence type="ECO:0000256" key="3">
    <source>
        <dbReference type="SAM" id="MobiDB-lite"/>
    </source>
</evidence>
<organism evidence="5">
    <name type="scientific">Setaria italica</name>
    <name type="common">Foxtail millet</name>
    <name type="synonym">Panicum italicum</name>
    <dbReference type="NCBI Taxonomy" id="4555"/>
    <lineage>
        <taxon>Eukaryota</taxon>
        <taxon>Viridiplantae</taxon>
        <taxon>Streptophyta</taxon>
        <taxon>Embryophyta</taxon>
        <taxon>Tracheophyta</taxon>
        <taxon>Spermatophyta</taxon>
        <taxon>Magnoliopsida</taxon>
        <taxon>Liliopsida</taxon>
        <taxon>Poales</taxon>
        <taxon>Poaceae</taxon>
        <taxon>PACMAD clade</taxon>
        <taxon>Panicoideae</taxon>
        <taxon>Panicodae</taxon>
        <taxon>Paniceae</taxon>
        <taxon>Cenchrinae</taxon>
        <taxon>Setaria</taxon>
    </lineage>
</organism>
<proteinExistence type="predicted"/>
<protein>
    <recommendedName>
        <fullName evidence="4">ENT domain-containing protein</fullName>
    </recommendedName>
</protein>
<dbReference type="SUPFAM" id="SSF46689">
    <property type="entry name" value="Homeodomain-like"/>
    <property type="match status" value="3"/>
</dbReference>
<dbReference type="Gene3D" id="1.10.10.60">
    <property type="entry name" value="Homeodomain-like"/>
    <property type="match status" value="3"/>
</dbReference>
<dbReference type="InterPro" id="IPR005491">
    <property type="entry name" value="ENT_dom"/>
</dbReference>
<accession>A0A368SK52</accession>
<feature type="compositionally biased region" description="Pro residues" evidence="3">
    <location>
        <begin position="679"/>
        <end position="690"/>
    </location>
</feature>
<feature type="compositionally biased region" description="Polar residues" evidence="3">
    <location>
        <begin position="381"/>
        <end position="395"/>
    </location>
</feature>
<dbReference type="InterPro" id="IPR006455">
    <property type="entry name" value="Homeodomain_ZF_HD"/>
</dbReference>
<keyword evidence="2" id="KW-0539">Nucleus</keyword>
<dbReference type="Pfam" id="PF03735">
    <property type="entry name" value="ENT"/>
    <property type="match status" value="1"/>
</dbReference>
<evidence type="ECO:0000256" key="1">
    <source>
        <dbReference type="ARBA" id="ARBA00004123"/>
    </source>
</evidence>
<dbReference type="InterPro" id="IPR036142">
    <property type="entry name" value="ENT_dom-like_sf"/>
</dbReference>
<reference evidence="5" key="2">
    <citation type="submission" date="2015-07" db="EMBL/GenBank/DDBJ databases">
        <authorList>
            <person name="Noorani M."/>
        </authorList>
    </citation>
    <scope>NUCLEOTIDE SEQUENCE</scope>
    <source>
        <strain evidence="5">Yugu1</strain>
    </source>
</reference>
<gene>
    <name evidence="5" type="ORF">SETIT_9G245000v2</name>
</gene>
<sequence length="763" mass="82494">MGDSVLVVCVIPNAADTAFQIHCLERSAYAAVLRAFCAQSDLLSRAKHGCLAELRNELKILESEHRECLGKARSNKQINSLSTGLHSKGNTCNAEVMKDTPDLACVLPDAGDTVFQIHCLERSAYASVLRAFFALTNHLSLILYVVCVFLEWGIGISDSSNGAKEGAYFEPHEVVSAKRFKSVNGHALAYLKCASSDQLPVAVSAVMEKGRTNDTLDSETTSCEVKSGCTSSPIFQENHSESNAGQIPSCVDHDRQESGKRKAEVPGMRASTSLGVMDQTYGIKHQRRRNKDSDLEHGSEIINLCPTANLLDEVERLLRENPDPANLEKAKSILKVQEKDLLDALVKLSEASYDAVYFSANGQPGNTHDDGKADEEVLPNPANSSDETPPVTTRQAGAGAGNHVKIQGVAATALPLSTAPPSLMQTRPSLAPASPSSAPAALGESSRGLSTAHQPHAQPVVVGSASAPPAPSKTRLIITKRKTTAEQRWRMWEFAHRVGWSIQKAGADAVDAFCAQVGVPERALRNWMANNRRLAKVPPPSSPPPRSIIKRTKTTAEQRKRMREFAYRVGWSIQKAGADAVDAFCAQVGVPERALRNWMANNSRLAKVPPPPSPPPRSIIKRTKTTAEQRKRMREFAYRVGWSIQKAGAGAVDALCAQVGVPECALRNWMANNRHLANVPPPSLSSPPLPSHHQVQDHPPADTPPQGSMTEQGKSPEPEAAAAPADDGAGKGDEDEEASEVTQRGRGHRARKPNKCYADSFWM</sequence>
<feature type="region of interest" description="Disordered" evidence="3">
    <location>
        <begin position="604"/>
        <end position="627"/>
    </location>
</feature>
<feature type="region of interest" description="Disordered" evidence="3">
    <location>
        <begin position="419"/>
        <end position="455"/>
    </location>
</feature>
<feature type="domain" description="ENT" evidence="4">
    <location>
        <begin position="113"/>
        <end position="200"/>
    </location>
</feature>
<dbReference type="PANTHER" id="PTHR31948:SF140">
    <property type="entry name" value="ZINC-FINGER HOMEODOMAIN PROTEIN 2"/>
    <property type="match status" value="1"/>
</dbReference>
<dbReference type="PANTHER" id="PTHR31948">
    <property type="entry name" value="ZINC-FINGER HOMEODOMAIN PROTEIN 2"/>
    <property type="match status" value="1"/>
</dbReference>
<feature type="region of interest" description="Disordered" evidence="3">
    <location>
        <begin position="677"/>
        <end position="763"/>
    </location>
</feature>
<feature type="compositionally biased region" description="Low complexity" evidence="3">
    <location>
        <begin position="713"/>
        <end position="727"/>
    </location>
</feature>
<dbReference type="OrthoDB" id="1737049at2759"/>
<feature type="compositionally biased region" description="Basic and acidic residues" evidence="3">
    <location>
        <begin position="251"/>
        <end position="264"/>
    </location>
</feature>
<feature type="region of interest" description="Disordered" evidence="3">
    <location>
        <begin position="534"/>
        <end position="555"/>
    </location>
</feature>
<feature type="compositionally biased region" description="Pro residues" evidence="3">
    <location>
        <begin position="537"/>
        <end position="546"/>
    </location>
</feature>
<feature type="region of interest" description="Disordered" evidence="3">
    <location>
        <begin position="234"/>
        <end position="270"/>
    </location>
</feature>
<name>A0A368SK52_SETIT</name>
<dbReference type="SMART" id="SM01191">
    <property type="entry name" value="ENT"/>
    <property type="match status" value="2"/>
</dbReference>
<dbReference type="PROSITE" id="PS51138">
    <property type="entry name" value="ENT"/>
    <property type="match status" value="2"/>
</dbReference>
<feature type="domain" description="ENT" evidence="4">
    <location>
        <begin position="17"/>
        <end position="104"/>
    </location>
</feature>
<dbReference type="AlphaFoldDB" id="A0A368SK52"/>
<reference evidence="5" key="1">
    <citation type="journal article" date="2012" name="Nat. Biotechnol.">
        <title>Reference genome sequence of the model plant Setaria.</title>
        <authorList>
            <person name="Bennetzen J.L."/>
            <person name="Schmutz J."/>
            <person name="Wang H."/>
            <person name="Percifield R."/>
            <person name="Hawkins J."/>
            <person name="Pontaroli A.C."/>
            <person name="Estep M."/>
            <person name="Feng L."/>
            <person name="Vaughn J.N."/>
            <person name="Grimwood J."/>
            <person name="Jenkins J."/>
            <person name="Barry K."/>
            <person name="Lindquist E."/>
            <person name="Hellsten U."/>
            <person name="Deshpande S."/>
            <person name="Wang X."/>
            <person name="Wu X."/>
            <person name="Mitros T."/>
            <person name="Triplett J."/>
            <person name="Yang X."/>
            <person name="Ye C.Y."/>
            <person name="Mauro-Herrera M."/>
            <person name="Wang L."/>
            <person name="Li P."/>
            <person name="Sharma M."/>
            <person name="Sharma R."/>
            <person name="Ronald P.C."/>
            <person name="Panaud O."/>
            <person name="Kellogg E.A."/>
            <person name="Brutnell T.P."/>
            <person name="Doust A.N."/>
            <person name="Tuskan G.A."/>
            <person name="Rokhsar D."/>
            <person name="Devos K.M."/>
        </authorList>
    </citation>
    <scope>NUCLEOTIDE SEQUENCE [LARGE SCALE GENOMIC DNA]</scope>
    <source>
        <strain evidence="5">Yugu1</strain>
    </source>
</reference>
<feature type="compositionally biased region" description="Polar residues" evidence="3">
    <location>
        <begin position="234"/>
        <end position="246"/>
    </location>
</feature>
<evidence type="ECO:0000259" key="4">
    <source>
        <dbReference type="PROSITE" id="PS51138"/>
    </source>
</evidence>
<dbReference type="EMBL" id="CM003536">
    <property type="protein sequence ID" value="RCV42802.1"/>
    <property type="molecule type" value="Genomic_DNA"/>
</dbReference>
<feature type="compositionally biased region" description="Basic residues" evidence="3">
    <location>
        <begin position="745"/>
        <end position="754"/>
    </location>
</feature>
<dbReference type="SUPFAM" id="SSF158639">
    <property type="entry name" value="ENT-like"/>
    <property type="match status" value="2"/>
</dbReference>
<feature type="compositionally biased region" description="Low complexity" evidence="3">
    <location>
        <begin position="419"/>
        <end position="442"/>
    </location>
</feature>
<evidence type="ECO:0000313" key="5">
    <source>
        <dbReference type="EMBL" id="RCV42802.1"/>
    </source>
</evidence>
<dbReference type="NCBIfam" id="TIGR01565">
    <property type="entry name" value="homeo_ZF_HD"/>
    <property type="match status" value="1"/>
</dbReference>
<evidence type="ECO:0000256" key="2">
    <source>
        <dbReference type="ARBA" id="ARBA00023242"/>
    </source>
</evidence>
<feature type="region of interest" description="Disordered" evidence="3">
    <location>
        <begin position="362"/>
        <end position="398"/>
    </location>
</feature>
<feature type="compositionally biased region" description="Pro residues" evidence="3">
    <location>
        <begin position="608"/>
        <end position="617"/>
    </location>
</feature>
<dbReference type="InterPro" id="IPR009057">
    <property type="entry name" value="Homeodomain-like_sf"/>
</dbReference>
<dbReference type="GO" id="GO:0005634">
    <property type="term" value="C:nucleus"/>
    <property type="evidence" value="ECO:0007669"/>
    <property type="project" value="UniProtKB-SubCell"/>
</dbReference>
<dbReference type="Gene3D" id="1.10.1240.40">
    <property type="entry name" value="ENT domain"/>
    <property type="match status" value="1"/>
</dbReference>